<dbReference type="PANTHER" id="PTHR24362">
    <property type="entry name" value="SERINE/THREONINE-PROTEIN KINASE NEK"/>
    <property type="match status" value="1"/>
</dbReference>
<reference evidence="3" key="2">
    <citation type="journal article" date="2021" name="Mar. Drugs">
        <title>Genome Reduction and Secondary Metabolism of the Marine Sponge-Associated Cyanobacterium Leptothoe.</title>
        <authorList>
            <person name="Konstantinou D."/>
            <person name="Popin R.V."/>
            <person name="Fewer D.P."/>
            <person name="Sivonen K."/>
            <person name="Gkelis S."/>
        </authorList>
    </citation>
    <scope>NUCLEOTIDE SEQUENCE</scope>
    <source>
        <strain evidence="3">TAU-MAC 1115</strain>
    </source>
</reference>
<feature type="domain" description="Protein kinase" evidence="2">
    <location>
        <begin position="1"/>
        <end position="280"/>
    </location>
</feature>
<dbReference type="RefSeq" id="WP_215609706.1">
    <property type="nucleotide sequence ID" value="NZ_JADOES010000030.1"/>
</dbReference>
<protein>
    <recommendedName>
        <fullName evidence="2">Protein kinase domain-containing protein</fullName>
    </recommendedName>
</protein>
<evidence type="ECO:0000313" key="4">
    <source>
        <dbReference type="Proteomes" id="UP000717364"/>
    </source>
</evidence>
<feature type="region of interest" description="Disordered" evidence="1">
    <location>
        <begin position="274"/>
        <end position="313"/>
    </location>
</feature>
<dbReference type="SUPFAM" id="SSF48452">
    <property type="entry name" value="TPR-like"/>
    <property type="match status" value="1"/>
</dbReference>
<comment type="caution">
    <text evidence="3">The sequence shown here is derived from an EMBL/GenBank/DDBJ whole genome shotgun (WGS) entry which is preliminary data.</text>
</comment>
<dbReference type="AlphaFoldDB" id="A0A947DHA9"/>
<name>A0A947DHA9_9CYAN</name>
<evidence type="ECO:0000313" key="3">
    <source>
        <dbReference type="EMBL" id="MBT9316639.1"/>
    </source>
</evidence>
<feature type="compositionally biased region" description="Polar residues" evidence="1">
    <location>
        <begin position="447"/>
        <end position="456"/>
    </location>
</feature>
<dbReference type="Pfam" id="PF00069">
    <property type="entry name" value="Pkinase"/>
    <property type="match status" value="1"/>
</dbReference>
<evidence type="ECO:0000256" key="1">
    <source>
        <dbReference type="SAM" id="MobiDB-lite"/>
    </source>
</evidence>
<dbReference type="PANTHER" id="PTHR24362:SF309">
    <property type="entry name" value="PROTEIN KINASE DOMAIN-CONTAINING PROTEIN"/>
    <property type="match status" value="1"/>
</dbReference>
<feature type="compositionally biased region" description="Low complexity" evidence="1">
    <location>
        <begin position="274"/>
        <end position="284"/>
    </location>
</feature>
<dbReference type="Proteomes" id="UP000717364">
    <property type="component" value="Unassembled WGS sequence"/>
</dbReference>
<reference evidence="3" key="1">
    <citation type="submission" date="2020-11" db="EMBL/GenBank/DDBJ databases">
        <authorList>
            <person name="Konstantinou D."/>
            <person name="Gkelis S."/>
            <person name="Popin R."/>
            <person name="Fewer D."/>
            <person name="Sivonen K."/>
        </authorList>
    </citation>
    <scope>NUCLEOTIDE SEQUENCE</scope>
    <source>
        <strain evidence="3">TAU-MAC 1115</strain>
    </source>
</reference>
<keyword evidence="4" id="KW-1185">Reference proteome</keyword>
<dbReference type="GO" id="GO:0004672">
    <property type="term" value="F:protein kinase activity"/>
    <property type="evidence" value="ECO:0007669"/>
    <property type="project" value="InterPro"/>
</dbReference>
<gene>
    <name evidence="3" type="ORF">IXB50_14520</name>
</gene>
<feature type="region of interest" description="Disordered" evidence="1">
    <location>
        <begin position="421"/>
        <end position="456"/>
    </location>
</feature>
<sequence length="572" mass="63460">MIVDNFFTSESVSAAEASQHLAYQGYRLIEQLDTSRAMVGTYVVQDNREPEGCYRLVRVLDTNHQASSLEGLQSPSNIPNTAPLLGEFKVDGYRYVIRPYIHGQPLTWEIPTPTGWSDTQVTNLLKKILNTLRQCHQQGIVHGNLHPNNLIRQSEGKLVLTDFNANCNQQPCPLDHQKNGLKSNILGQLGHQAYIAPEQWQGHHHPSSDIYALGVLGIQFLLGRQPWASSEQLSHQLSQLPCQPLVTILKRMVNSEPGQRYINAQEALFALENSQQQAQLSAPPSIQPPEQATSHPISPTTGALHNSSELNQPECLSPKEVITPTLISPRPVHPETSALEPVALVKVPSAELSVAAIANPEPTPIEAQKDTLIVPWQPPEPSVSRRFKWTPAVLALTASVGGIALYHKQVYSDQEIVTSPNSLESLPANPSTNETGQSSEPLPVPESPTNVSDTAPRFSQSQENHYFARAYHHAKASNFAKALVYLEQVPENAERYLEAQTKITEYQEKREIKAQALLSEAYEQATLKNFEQALTYLDQIPAHTEAHRIALEKITEYRDKQQLKTSNQPALG</sequence>
<feature type="compositionally biased region" description="Polar residues" evidence="1">
    <location>
        <begin position="421"/>
        <end position="440"/>
    </location>
</feature>
<dbReference type="EMBL" id="JADOES010000030">
    <property type="protein sequence ID" value="MBT9316639.1"/>
    <property type="molecule type" value="Genomic_DNA"/>
</dbReference>
<feature type="compositionally biased region" description="Polar residues" evidence="1">
    <location>
        <begin position="290"/>
        <end position="311"/>
    </location>
</feature>
<dbReference type="InterPro" id="IPR011009">
    <property type="entry name" value="Kinase-like_dom_sf"/>
</dbReference>
<organism evidence="3 4">
    <name type="scientific">Leptothoe spongobia TAU-MAC 1115</name>
    <dbReference type="NCBI Taxonomy" id="1967444"/>
    <lineage>
        <taxon>Bacteria</taxon>
        <taxon>Bacillati</taxon>
        <taxon>Cyanobacteriota</taxon>
        <taxon>Cyanophyceae</taxon>
        <taxon>Nodosilineales</taxon>
        <taxon>Cymatolegaceae</taxon>
        <taxon>Leptothoe</taxon>
        <taxon>Leptothoe spongobia</taxon>
    </lineage>
</organism>
<dbReference type="SUPFAM" id="SSF56112">
    <property type="entry name" value="Protein kinase-like (PK-like)"/>
    <property type="match status" value="1"/>
</dbReference>
<dbReference type="InterPro" id="IPR011990">
    <property type="entry name" value="TPR-like_helical_dom_sf"/>
</dbReference>
<proteinExistence type="predicted"/>
<evidence type="ECO:0000259" key="2">
    <source>
        <dbReference type="PROSITE" id="PS50011"/>
    </source>
</evidence>
<dbReference type="Gene3D" id="1.10.510.10">
    <property type="entry name" value="Transferase(Phosphotransferase) domain 1"/>
    <property type="match status" value="1"/>
</dbReference>
<accession>A0A947DHA9</accession>
<dbReference type="InterPro" id="IPR000719">
    <property type="entry name" value="Prot_kinase_dom"/>
</dbReference>
<dbReference type="GO" id="GO:0005524">
    <property type="term" value="F:ATP binding"/>
    <property type="evidence" value="ECO:0007669"/>
    <property type="project" value="InterPro"/>
</dbReference>
<dbReference type="PROSITE" id="PS50011">
    <property type="entry name" value="PROTEIN_KINASE_DOM"/>
    <property type="match status" value="1"/>
</dbReference>
<dbReference type="SMART" id="SM00220">
    <property type="entry name" value="S_TKc"/>
    <property type="match status" value="1"/>
</dbReference>